<dbReference type="EMBL" id="JBEYBR010000074">
    <property type="protein sequence ID" value="MEU2125034.1"/>
    <property type="molecule type" value="Genomic_DNA"/>
</dbReference>
<comment type="caution">
    <text evidence="4">The sequence shown here is derived from an EMBL/GenBank/DDBJ whole genome shotgun (WGS) entry which is preliminary data.</text>
</comment>
<dbReference type="RefSeq" id="WP_357808434.1">
    <property type="nucleotide sequence ID" value="NZ_JBEYBM010000022.1"/>
</dbReference>
<evidence type="ECO:0000256" key="1">
    <source>
        <dbReference type="SAM" id="MobiDB-lite"/>
    </source>
</evidence>
<evidence type="ECO:0000256" key="2">
    <source>
        <dbReference type="SAM" id="Phobius"/>
    </source>
</evidence>
<protein>
    <submittedName>
        <fullName evidence="4">MlaD family protein</fullName>
    </submittedName>
</protein>
<evidence type="ECO:0000313" key="5">
    <source>
        <dbReference type="Proteomes" id="UP001550535"/>
    </source>
</evidence>
<keyword evidence="2" id="KW-1133">Transmembrane helix</keyword>
<feature type="domain" description="Mce/MlaD" evidence="3">
    <location>
        <begin position="57"/>
        <end position="128"/>
    </location>
</feature>
<accession>A0ABV2XGK8</accession>
<dbReference type="PANTHER" id="PTHR33371">
    <property type="entry name" value="INTERMEMBRANE PHOSPHOLIPID TRANSPORT SYSTEM BINDING PROTEIN MLAD-RELATED"/>
    <property type="match status" value="1"/>
</dbReference>
<organism evidence="4 5">
    <name type="scientific">Nocardia niwae</name>
    <dbReference type="NCBI Taxonomy" id="626084"/>
    <lineage>
        <taxon>Bacteria</taxon>
        <taxon>Bacillati</taxon>
        <taxon>Actinomycetota</taxon>
        <taxon>Actinomycetes</taxon>
        <taxon>Mycobacteriales</taxon>
        <taxon>Nocardiaceae</taxon>
        <taxon>Nocardia</taxon>
    </lineage>
</organism>
<feature type="region of interest" description="Disordered" evidence="1">
    <location>
        <begin position="1"/>
        <end position="21"/>
    </location>
</feature>
<keyword evidence="2" id="KW-0472">Membrane</keyword>
<reference evidence="4 5" key="1">
    <citation type="submission" date="2024-06" db="EMBL/GenBank/DDBJ databases">
        <title>The Natural Products Discovery Center: Release of the First 8490 Sequenced Strains for Exploring Actinobacteria Biosynthetic Diversity.</title>
        <authorList>
            <person name="Kalkreuter E."/>
            <person name="Kautsar S.A."/>
            <person name="Yang D."/>
            <person name="Bader C.D."/>
            <person name="Teijaro C.N."/>
            <person name="Fluegel L."/>
            <person name="Davis C.M."/>
            <person name="Simpson J.R."/>
            <person name="Lauterbach L."/>
            <person name="Steele A.D."/>
            <person name="Gui C."/>
            <person name="Meng S."/>
            <person name="Li G."/>
            <person name="Viehrig K."/>
            <person name="Ye F."/>
            <person name="Su P."/>
            <person name="Kiefer A.F."/>
            <person name="Nichols A."/>
            <person name="Cepeda A.J."/>
            <person name="Yan W."/>
            <person name="Fan B."/>
            <person name="Jiang Y."/>
            <person name="Adhikari A."/>
            <person name="Zheng C.-J."/>
            <person name="Schuster L."/>
            <person name="Cowan T.M."/>
            <person name="Smanski M.J."/>
            <person name="Chevrette M.G."/>
            <person name="De Carvalho L.P.S."/>
            <person name="Shen B."/>
        </authorList>
    </citation>
    <scope>NUCLEOTIDE SEQUENCE [LARGE SCALE GENOMIC DNA]</scope>
    <source>
        <strain evidence="4 5">NPDC019434</strain>
    </source>
</reference>
<evidence type="ECO:0000259" key="3">
    <source>
        <dbReference type="Pfam" id="PF02470"/>
    </source>
</evidence>
<keyword evidence="5" id="KW-1185">Reference proteome</keyword>
<sequence length="344" mass="36119">MSSLRFGRISQKRRSGNIGPDSPAPDVRWGIAGLGAVVLLVIAIGAVYIHGTTPERIYSAEMAEAGAIRTGDDVRIAGIPVGKVKALTLLSDRVRMDFTVADEVFLGDLTTLDIRMLTVVGGYYVAVESAGTAPLGSAVIPRERVVLPYNLSEAFQDAVQPLRAIDGDVLRQDLAELSTSIDKSPGAVRAAVRAAGDLVGILDRQNADVSRTLAIADEYVTALNVNADVLARLLTKLGTLDTIVQTNKFEVAHALEDLAAVLQSLTPLGRAWDESLKQQVQPLADAIPDLQALGGQLGALLDSLRGLQQRLLPLLPANSGVTVDHSGATVELPGVCVPVLGGGC</sequence>
<keyword evidence="2" id="KW-0812">Transmembrane</keyword>
<gene>
    <name evidence="4" type="ORF">ABZ507_24800</name>
</gene>
<dbReference type="PANTHER" id="PTHR33371:SF18">
    <property type="entry name" value="MCE-FAMILY PROTEIN MCE3C"/>
    <property type="match status" value="1"/>
</dbReference>
<feature type="transmembrane region" description="Helical" evidence="2">
    <location>
        <begin position="29"/>
        <end position="49"/>
    </location>
</feature>
<dbReference type="InterPro" id="IPR003399">
    <property type="entry name" value="Mce/MlaD"/>
</dbReference>
<dbReference type="Pfam" id="PF02470">
    <property type="entry name" value="MlaD"/>
    <property type="match status" value="1"/>
</dbReference>
<proteinExistence type="predicted"/>
<name>A0ABV2XGK8_9NOCA</name>
<dbReference type="Proteomes" id="UP001550535">
    <property type="component" value="Unassembled WGS sequence"/>
</dbReference>
<dbReference type="InterPro" id="IPR052336">
    <property type="entry name" value="MlaD_Phospholipid_Transporter"/>
</dbReference>
<evidence type="ECO:0000313" key="4">
    <source>
        <dbReference type="EMBL" id="MEU2125034.1"/>
    </source>
</evidence>